<reference evidence="2" key="1">
    <citation type="journal article" date="2022" name="Plant J.">
        <title>Strategies of tolerance reflected in two North American maple genomes.</title>
        <authorList>
            <person name="McEvoy S.L."/>
            <person name="Sezen U.U."/>
            <person name="Trouern-Trend A."/>
            <person name="McMahon S.M."/>
            <person name="Schaberg P.G."/>
            <person name="Yang J."/>
            <person name="Wegrzyn J.L."/>
            <person name="Swenson N.G."/>
        </authorList>
    </citation>
    <scope>NUCLEOTIDE SEQUENCE</scope>
    <source>
        <strain evidence="2">NS2018</strain>
    </source>
</reference>
<organism evidence="2 3">
    <name type="scientific">Acer saccharum</name>
    <name type="common">Sugar maple</name>
    <dbReference type="NCBI Taxonomy" id="4024"/>
    <lineage>
        <taxon>Eukaryota</taxon>
        <taxon>Viridiplantae</taxon>
        <taxon>Streptophyta</taxon>
        <taxon>Embryophyta</taxon>
        <taxon>Tracheophyta</taxon>
        <taxon>Spermatophyta</taxon>
        <taxon>Magnoliopsida</taxon>
        <taxon>eudicotyledons</taxon>
        <taxon>Gunneridae</taxon>
        <taxon>Pentapetalae</taxon>
        <taxon>rosids</taxon>
        <taxon>malvids</taxon>
        <taxon>Sapindales</taxon>
        <taxon>Sapindaceae</taxon>
        <taxon>Hippocastanoideae</taxon>
        <taxon>Acereae</taxon>
        <taxon>Acer</taxon>
    </lineage>
</organism>
<feature type="compositionally biased region" description="Low complexity" evidence="1">
    <location>
        <begin position="134"/>
        <end position="151"/>
    </location>
</feature>
<gene>
    <name evidence="2" type="ORF">LWI29_001755</name>
</gene>
<proteinExistence type="predicted"/>
<comment type="caution">
    <text evidence="2">The sequence shown here is derived from an EMBL/GenBank/DDBJ whole genome shotgun (WGS) entry which is preliminary data.</text>
</comment>
<keyword evidence="3" id="KW-1185">Reference proteome</keyword>
<accession>A0AA39RGN5</accession>
<evidence type="ECO:0000313" key="2">
    <source>
        <dbReference type="EMBL" id="KAK0573004.1"/>
    </source>
</evidence>
<sequence length="167" mass="18105">MLTNHLTTAKFSPEAKATISHSSEDLIDPFPDIVLPRSTPNFPNLVFGSLPSLSSASDSALDNTIEIPAHNPIPFEIVRRTSRVIKPLSYLRDFHCNLLTNKPLPATTITFIEDLIDPFPNIVLPRSTPDFPDPVSGSLPSLSSASDSALDNTTEIPAHNPVPSEIV</sequence>
<evidence type="ECO:0000256" key="1">
    <source>
        <dbReference type="SAM" id="MobiDB-lite"/>
    </source>
</evidence>
<evidence type="ECO:0000313" key="3">
    <source>
        <dbReference type="Proteomes" id="UP001168877"/>
    </source>
</evidence>
<dbReference type="EMBL" id="JAUESC010000387">
    <property type="protein sequence ID" value="KAK0573004.1"/>
    <property type="molecule type" value="Genomic_DNA"/>
</dbReference>
<dbReference type="AlphaFoldDB" id="A0AA39RGN5"/>
<feature type="region of interest" description="Disordered" evidence="1">
    <location>
        <begin position="134"/>
        <end position="167"/>
    </location>
</feature>
<reference evidence="2" key="2">
    <citation type="submission" date="2023-06" db="EMBL/GenBank/DDBJ databases">
        <authorList>
            <person name="Swenson N.G."/>
            <person name="Wegrzyn J.L."/>
            <person name="Mcevoy S.L."/>
        </authorList>
    </citation>
    <scope>NUCLEOTIDE SEQUENCE</scope>
    <source>
        <strain evidence="2">NS2018</strain>
        <tissue evidence="2">Leaf</tissue>
    </source>
</reference>
<dbReference type="Proteomes" id="UP001168877">
    <property type="component" value="Unassembled WGS sequence"/>
</dbReference>
<name>A0AA39RGN5_ACESA</name>
<protein>
    <submittedName>
        <fullName evidence="2">Uncharacterized protein</fullName>
    </submittedName>
</protein>